<proteinExistence type="predicted"/>
<reference evidence="1 2" key="1">
    <citation type="submission" date="2024-02" db="EMBL/GenBank/DDBJ databases">
        <title>complete genome of Flavobacterium ginsenosidimutans Str. YTB16.</title>
        <authorList>
            <person name="Wang Q."/>
        </authorList>
    </citation>
    <scope>NUCLEOTIDE SEQUENCE [LARGE SCALE GENOMIC DNA]</scope>
    <source>
        <strain evidence="1 2">YTB16</strain>
    </source>
</reference>
<protein>
    <submittedName>
        <fullName evidence="1">Uncharacterized protein</fullName>
    </submittedName>
</protein>
<evidence type="ECO:0000313" key="2">
    <source>
        <dbReference type="Proteomes" id="UP001447857"/>
    </source>
</evidence>
<dbReference type="Proteomes" id="UP001447857">
    <property type="component" value="Chromosome"/>
</dbReference>
<accession>A0ABZ2Q0S0</accession>
<name>A0ABZ2Q0S0_9FLAO</name>
<dbReference type="RefSeq" id="WP_338838857.1">
    <property type="nucleotide sequence ID" value="NZ_CP147988.1"/>
</dbReference>
<gene>
    <name evidence="1" type="ORF">V6624_13235</name>
</gene>
<sequence>MNFDKKDDSIIKELKVKHLYIRFFDVDWSSQDNEPVPVADIRNVKLNKSQIEITPSVFITNEVFLKTNKGQLDTLALRIVKRINQISIREEILPKNDFQEILIDCDWSPKSRENYFYLLKQIKKSFIKTKLSATIRLWQYKYATKAGTPPIDKGLLMCYNITKPNDLNTENSIGTSRELSQYITHSKYKLKLDVALPLYSWAVVFRGNQYKGIISDYEQLINGKTKGREIAPNKYLLKEDILIGKTYLRNGDLIRIEKISEEELEKMISIVKNKIEIDNQTKISFFSFDQKYINNYKIQNISKYYARF</sequence>
<keyword evidence="2" id="KW-1185">Reference proteome</keyword>
<dbReference type="EMBL" id="CP147988">
    <property type="protein sequence ID" value="WXK47985.1"/>
    <property type="molecule type" value="Genomic_DNA"/>
</dbReference>
<organism evidence="1 2">
    <name type="scientific">Flavobacterium ginsenosidimutans</name>
    <dbReference type="NCBI Taxonomy" id="687844"/>
    <lineage>
        <taxon>Bacteria</taxon>
        <taxon>Pseudomonadati</taxon>
        <taxon>Bacteroidota</taxon>
        <taxon>Flavobacteriia</taxon>
        <taxon>Flavobacteriales</taxon>
        <taxon>Flavobacteriaceae</taxon>
        <taxon>Flavobacterium</taxon>
    </lineage>
</organism>
<evidence type="ECO:0000313" key="1">
    <source>
        <dbReference type="EMBL" id="WXK47985.1"/>
    </source>
</evidence>